<dbReference type="Proteomes" id="UP000887116">
    <property type="component" value="Unassembled WGS sequence"/>
</dbReference>
<dbReference type="EMBL" id="BMAO01037893">
    <property type="protein sequence ID" value="GFR21006.1"/>
    <property type="molecule type" value="Genomic_DNA"/>
</dbReference>
<dbReference type="AlphaFoldDB" id="A0A8X6JX01"/>
<accession>A0A8X6JX01</accession>
<feature type="region of interest" description="Disordered" evidence="1">
    <location>
        <begin position="18"/>
        <end position="59"/>
    </location>
</feature>
<feature type="region of interest" description="Disordered" evidence="1">
    <location>
        <begin position="199"/>
        <end position="224"/>
    </location>
</feature>
<name>A0A8X6JX01_TRICU</name>
<protein>
    <submittedName>
        <fullName evidence="2">Bromodomain-containing protein 7</fullName>
    </submittedName>
</protein>
<dbReference type="OrthoDB" id="21648at2759"/>
<reference evidence="2" key="1">
    <citation type="submission" date="2020-07" db="EMBL/GenBank/DDBJ databases">
        <title>Multicomponent nature underlies the extraordinary mechanical properties of spider dragline silk.</title>
        <authorList>
            <person name="Kono N."/>
            <person name="Nakamura H."/>
            <person name="Mori M."/>
            <person name="Yoshida Y."/>
            <person name="Ohtoshi R."/>
            <person name="Malay A.D."/>
            <person name="Moran D.A.P."/>
            <person name="Tomita M."/>
            <person name="Numata K."/>
            <person name="Arakawa K."/>
        </authorList>
    </citation>
    <scope>NUCLEOTIDE SEQUENCE</scope>
</reference>
<comment type="caution">
    <text evidence="2">The sequence shown here is derived from an EMBL/GenBank/DDBJ whole genome shotgun (WGS) entry which is preliminary data.</text>
</comment>
<evidence type="ECO:0000313" key="2">
    <source>
        <dbReference type="EMBL" id="GFR21006.1"/>
    </source>
</evidence>
<gene>
    <name evidence="2" type="primary">BRD7_1</name>
    <name evidence="2" type="ORF">TNCT_276111</name>
</gene>
<sequence length="256" mass="28650">MNSCHQQKLLLNSTQLLPRSQGRALREEEAQARKALKPLSENEIHKTSTPPDQQQSLDDFDMELSCFDSADNENKKGENDEKNSLEKRKEILCKRRTIQMKLDNTTQALNELKRAQNERLSSNPPPHLGLIKPPSTMENELAEKVSKKLLDVTSQIPPENIVSVKGIRKAMGITYQPTSVVTSIPLSKKAKKTVILEGDAEQMDTSLPRDNSVLDHHSSPDLSSDVRIHQQDMETDLQEFLATGSVLKVCSSPTDT</sequence>
<evidence type="ECO:0000313" key="3">
    <source>
        <dbReference type="Proteomes" id="UP000887116"/>
    </source>
</evidence>
<feature type="compositionally biased region" description="Polar residues" evidence="1">
    <location>
        <begin position="47"/>
        <end position="57"/>
    </location>
</feature>
<evidence type="ECO:0000256" key="1">
    <source>
        <dbReference type="SAM" id="MobiDB-lite"/>
    </source>
</evidence>
<feature type="compositionally biased region" description="Basic and acidic residues" evidence="1">
    <location>
        <begin position="212"/>
        <end position="224"/>
    </location>
</feature>
<keyword evidence="3" id="KW-1185">Reference proteome</keyword>
<organism evidence="2 3">
    <name type="scientific">Trichonephila clavata</name>
    <name type="common">Joro spider</name>
    <name type="synonym">Nephila clavata</name>
    <dbReference type="NCBI Taxonomy" id="2740835"/>
    <lineage>
        <taxon>Eukaryota</taxon>
        <taxon>Metazoa</taxon>
        <taxon>Ecdysozoa</taxon>
        <taxon>Arthropoda</taxon>
        <taxon>Chelicerata</taxon>
        <taxon>Arachnida</taxon>
        <taxon>Araneae</taxon>
        <taxon>Araneomorphae</taxon>
        <taxon>Entelegynae</taxon>
        <taxon>Araneoidea</taxon>
        <taxon>Nephilidae</taxon>
        <taxon>Trichonephila</taxon>
    </lineage>
</organism>
<proteinExistence type="predicted"/>